<keyword evidence="2" id="KW-1133">Transmembrane helix</keyword>
<accession>A0A1I7A0C6</accession>
<dbReference type="Proteomes" id="UP000199546">
    <property type="component" value="Unassembled WGS sequence"/>
</dbReference>
<name>A0A1I7A0C6_9ACTN</name>
<keyword evidence="4" id="KW-1185">Reference proteome</keyword>
<evidence type="ECO:0000256" key="1">
    <source>
        <dbReference type="SAM" id="MobiDB-lite"/>
    </source>
</evidence>
<dbReference type="RefSeq" id="WP_093579613.1">
    <property type="nucleotide sequence ID" value="NZ_FPBA01000007.1"/>
</dbReference>
<gene>
    <name evidence="3" type="ORF">SAMN05660657_02379</name>
</gene>
<sequence>MTHPYAPDTPGTTPGTVPVGGWTPWGTWDPAAGRPVAVPAPPAPAAAPSRVLPAALLAGGIVLGLLLAAVIGALVLRGAADDVGRAAGEAMGEAMGEALYGGSVPSGYYGGGGVPGPVEQSEPVPPGELGPDPVLDAYAQGCFDGDLQSCDDLFVESPPLSQYEEYATTCGGRVKAWTVPYCTELD</sequence>
<reference evidence="4" key="1">
    <citation type="submission" date="2016-10" db="EMBL/GenBank/DDBJ databases">
        <authorList>
            <person name="Varghese N."/>
            <person name="Submissions S."/>
        </authorList>
    </citation>
    <scope>NUCLEOTIDE SEQUENCE [LARGE SCALE GENOMIC DNA]</scope>
    <source>
        <strain evidence="4">DSM 46136</strain>
    </source>
</reference>
<keyword evidence="2" id="KW-0812">Transmembrane</keyword>
<proteinExistence type="predicted"/>
<evidence type="ECO:0000313" key="4">
    <source>
        <dbReference type="Proteomes" id="UP000199546"/>
    </source>
</evidence>
<organism evidence="3 4">
    <name type="scientific">Geodermatophilus amargosae</name>
    <dbReference type="NCBI Taxonomy" id="1296565"/>
    <lineage>
        <taxon>Bacteria</taxon>
        <taxon>Bacillati</taxon>
        <taxon>Actinomycetota</taxon>
        <taxon>Actinomycetes</taxon>
        <taxon>Geodermatophilales</taxon>
        <taxon>Geodermatophilaceae</taxon>
        <taxon>Geodermatophilus</taxon>
    </lineage>
</organism>
<dbReference type="STRING" id="1296565.SAMN05660657_02379"/>
<feature type="transmembrane region" description="Helical" evidence="2">
    <location>
        <begin position="51"/>
        <end position="76"/>
    </location>
</feature>
<feature type="compositionally biased region" description="Low complexity" evidence="1">
    <location>
        <begin position="8"/>
        <end position="21"/>
    </location>
</feature>
<dbReference type="AlphaFoldDB" id="A0A1I7A0C6"/>
<evidence type="ECO:0000313" key="3">
    <source>
        <dbReference type="EMBL" id="SFT68398.1"/>
    </source>
</evidence>
<feature type="region of interest" description="Disordered" evidence="1">
    <location>
        <begin position="1"/>
        <end position="21"/>
    </location>
</feature>
<dbReference type="EMBL" id="FPBA01000007">
    <property type="protein sequence ID" value="SFT68398.1"/>
    <property type="molecule type" value="Genomic_DNA"/>
</dbReference>
<dbReference type="OrthoDB" id="5197521at2"/>
<keyword evidence="2" id="KW-0472">Membrane</keyword>
<protein>
    <submittedName>
        <fullName evidence="3">Uncharacterized protein</fullName>
    </submittedName>
</protein>
<evidence type="ECO:0000256" key="2">
    <source>
        <dbReference type="SAM" id="Phobius"/>
    </source>
</evidence>